<evidence type="ECO:0000313" key="10">
    <source>
        <dbReference type="EMBL" id="KAH7287433.1"/>
    </source>
</evidence>
<feature type="binding site" evidence="6">
    <location>
        <begin position="241"/>
        <end position="245"/>
    </location>
    <ligand>
        <name>FAD</name>
        <dbReference type="ChEBI" id="CHEBI:57692"/>
    </ligand>
</feature>
<dbReference type="GO" id="GO:0009882">
    <property type="term" value="F:blue light photoreceptor activity"/>
    <property type="evidence" value="ECO:0007669"/>
    <property type="project" value="InterPro"/>
</dbReference>
<feature type="domain" description="Photolyase/cryptochrome alpha/beta" evidence="9">
    <location>
        <begin position="4"/>
        <end position="133"/>
    </location>
</feature>
<comment type="cofactor">
    <cofactor evidence="1">
        <name>(6R)-5,10-methylene-5,6,7,8-tetrahydrofolate</name>
        <dbReference type="ChEBI" id="CHEBI:15636"/>
    </cofactor>
</comment>
<dbReference type="Gene3D" id="1.25.40.80">
    <property type="match status" value="1"/>
</dbReference>
<feature type="site" description="Electron transfer via tryptophanyl radical" evidence="7">
    <location>
        <position position="318"/>
    </location>
</feature>
<dbReference type="PROSITE" id="PS51645">
    <property type="entry name" value="PHR_CRY_ALPHA_BETA"/>
    <property type="match status" value="1"/>
</dbReference>
<evidence type="ECO:0000259" key="9">
    <source>
        <dbReference type="PROSITE" id="PS51645"/>
    </source>
</evidence>
<comment type="cofactor">
    <cofactor evidence="6">
        <name>FAD</name>
        <dbReference type="ChEBI" id="CHEBI:57692"/>
    </cofactor>
    <text evidence="6">Binds 1 FAD per subunit.</text>
</comment>
<dbReference type="InterPro" id="IPR006050">
    <property type="entry name" value="DNA_photolyase_N"/>
</dbReference>
<feature type="region of interest" description="Disordered" evidence="8">
    <location>
        <begin position="686"/>
        <end position="726"/>
    </location>
</feature>
<dbReference type="GO" id="GO:0032922">
    <property type="term" value="P:circadian regulation of gene expression"/>
    <property type="evidence" value="ECO:0007669"/>
    <property type="project" value="TreeGrafter"/>
</dbReference>
<dbReference type="Gene3D" id="3.40.50.620">
    <property type="entry name" value="HUPs"/>
    <property type="match status" value="1"/>
</dbReference>
<feature type="compositionally biased region" description="Polar residues" evidence="8">
    <location>
        <begin position="526"/>
        <end position="566"/>
    </location>
</feature>
<dbReference type="InterPro" id="IPR002081">
    <property type="entry name" value="Cryptochrome/DNA_photolyase_1"/>
</dbReference>
<evidence type="ECO:0000256" key="2">
    <source>
        <dbReference type="ARBA" id="ARBA00005862"/>
    </source>
</evidence>
<dbReference type="OrthoDB" id="435881at2759"/>
<name>A0A8T2QVR8_CERRI</name>
<dbReference type="GO" id="GO:0003677">
    <property type="term" value="F:DNA binding"/>
    <property type="evidence" value="ECO:0007669"/>
    <property type="project" value="TreeGrafter"/>
</dbReference>
<dbReference type="PROSITE" id="PS00394">
    <property type="entry name" value="DNA_PHOTOLYASES_1_1"/>
    <property type="match status" value="1"/>
</dbReference>
<comment type="similarity">
    <text evidence="2">Belongs to the DNA photolyase class-1 family.</text>
</comment>
<evidence type="ECO:0000256" key="6">
    <source>
        <dbReference type="PIRSR" id="PIRSR602081-1"/>
    </source>
</evidence>
<dbReference type="GO" id="GO:0006139">
    <property type="term" value="P:nucleobase-containing compound metabolic process"/>
    <property type="evidence" value="ECO:0007669"/>
    <property type="project" value="UniProtKB-ARBA"/>
</dbReference>
<dbReference type="PANTHER" id="PTHR11455:SF18">
    <property type="entry name" value="SI:CH1073-390K14.1"/>
    <property type="match status" value="1"/>
</dbReference>
<evidence type="ECO:0000256" key="5">
    <source>
        <dbReference type="ARBA" id="ARBA00022991"/>
    </source>
</evidence>
<evidence type="ECO:0000256" key="1">
    <source>
        <dbReference type="ARBA" id="ARBA00001932"/>
    </source>
</evidence>
<protein>
    <recommendedName>
        <fullName evidence="9">Photolyase/cryptochrome alpha/beta domain-containing protein</fullName>
    </recommendedName>
</protein>
<evidence type="ECO:0000313" key="11">
    <source>
        <dbReference type="Proteomes" id="UP000825935"/>
    </source>
</evidence>
<reference evidence="10" key="1">
    <citation type="submission" date="2021-08" db="EMBL/GenBank/DDBJ databases">
        <title>WGS assembly of Ceratopteris richardii.</title>
        <authorList>
            <person name="Marchant D.B."/>
            <person name="Chen G."/>
            <person name="Jenkins J."/>
            <person name="Shu S."/>
            <person name="Leebens-Mack J."/>
            <person name="Grimwood J."/>
            <person name="Schmutz J."/>
            <person name="Soltis P."/>
            <person name="Soltis D."/>
            <person name="Chen Z.-H."/>
        </authorList>
    </citation>
    <scope>NUCLEOTIDE SEQUENCE</scope>
    <source>
        <strain evidence="10">Whitten #5841</strain>
        <tissue evidence="10">Leaf</tissue>
    </source>
</reference>
<dbReference type="PANTHER" id="PTHR11455">
    <property type="entry name" value="CRYPTOCHROME"/>
    <property type="match status" value="1"/>
</dbReference>
<dbReference type="PRINTS" id="PR00147">
    <property type="entry name" value="DNAPHOTLYASE"/>
</dbReference>
<dbReference type="InterPro" id="IPR014729">
    <property type="entry name" value="Rossmann-like_a/b/a_fold"/>
</dbReference>
<dbReference type="GO" id="GO:0003904">
    <property type="term" value="F:deoxyribodipyrimidine photo-lyase activity"/>
    <property type="evidence" value="ECO:0007669"/>
    <property type="project" value="TreeGrafter"/>
</dbReference>
<feature type="region of interest" description="Disordered" evidence="8">
    <location>
        <begin position="634"/>
        <end position="658"/>
    </location>
</feature>
<dbReference type="InterPro" id="IPR005101">
    <property type="entry name" value="Cryptochr/Photolyase_FAD-bd"/>
</dbReference>
<dbReference type="FunFam" id="1.10.579.10:FF:000003">
    <property type="entry name" value="Deoxyribodipyrimidine photo-lyase"/>
    <property type="match status" value="1"/>
</dbReference>
<proteinExistence type="inferred from homology"/>
<dbReference type="Pfam" id="PF03441">
    <property type="entry name" value="FAD_binding_7"/>
    <property type="match status" value="1"/>
</dbReference>
<evidence type="ECO:0000256" key="3">
    <source>
        <dbReference type="ARBA" id="ARBA00022630"/>
    </source>
</evidence>
<feature type="site" description="Electron transfer via tryptophanyl radical" evidence="7">
    <location>
        <position position="371"/>
    </location>
</feature>
<feature type="binding site" evidence="6">
    <location>
        <position position="284"/>
    </location>
    <ligand>
        <name>FAD</name>
        <dbReference type="ChEBI" id="CHEBI:57692"/>
    </ligand>
</feature>
<keyword evidence="11" id="KW-1185">Reference proteome</keyword>
<evidence type="ECO:0000256" key="8">
    <source>
        <dbReference type="SAM" id="MobiDB-lite"/>
    </source>
</evidence>
<dbReference type="InterPro" id="IPR036134">
    <property type="entry name" value="Crypto/Photolyase_FAD-like_sf"/>
</dbReference>
<feature type="compositionally biased region" description="Low complexity" evidence="8">
    <location>
        <begin position="636"/>
        <end position="648"/>
    </location>
</feature>
<feature type="binding site" evidence="6">
    <location>
        <position position="229"/>
    </location>
    <ligand>
        <name>FAD</name>
        <dbReference type="ChEBI" id="CHEBI:57692"/>
    </ligand>
</feature>
<dbReference type="OMA" id="HMEESHE"/>
<dbReference type="Proteomes" id="UP000825935">
    <property type="component" value="Chromosome 32"/>
</dbReference>
<keyword evidence="3 6" id="KW-0285">Flavoprotein</keyword>
<dbReference type="GO" id="GO:0071949">
    <property type="term" value="F:FAD binding"/>
    <property type="evidence" value="ECO:0007669"/>
    <property type="project" value="TreeGrafter"/>
</dbReference>
<feature type="binding site" evidence="6">
    <location>
        <begin position="384"/>
        <end position="386"/>
    </location>
    <ligand>
        <name>FAD</name>
        <dbReference type="ChEBI" id="CHEBI:57692"/>
    </ligand>
</feature>
<dbReference type="GO" id="GO:0005634">
    <property type="term" value="C:nucleus"/>
    <property type="evidence" value="ECO:0007669"/>
    <property type="project" value="TreeGrafter"/>
</dbReference>
<dbReference type="AlphaFoldDB" id="A0A8T2QVR8"/>
<dbReference type="Gene3D" id="1.10.579.10">
    <property type="entry name" value="DNA Cyclobutane Dipyrimidine Photolyase, subunit A, domain 3"/>
    <property type="match status" value="1"/>
</dbReference>
<dbReference type="SUPFAM" id="SSF52425">
    <property type="entry name" value="Cryptochrome/photolyase, N-terminal domain"/>
    <property type="match status" value="1"/>
</dbReference>
<dbReference type="GO" id="GO:0006950">
    <property type="term" value="P:response to stress"/>
    <property type="evidence" value="ECO:0007669"/>
    <property type="project" value="UniProtKB-ARBA"/>
</dbReference>
<dbReference type="SUPFAM" id="SSF48173">
    <property type="entry name" value="Cryptochrome/photolyase FAD-binding domain"/>
    <property type="match status" value="1"/>
</dbReference>
<organism evidence="10 11">
    <name type="scientific">Ceratopteris richardii</name>
    <name type="common">Triangle waterfern</name>
    <dbReference type="NCBI Taxonomy" id="49495"/>
    <lineage>
        <taxon>Eukaryota</taxon>
        <taxon>Viridiplantae</taxon>
        <taxon>Streptophyta</taxon>
        <taxon>Embryophyta</taxon>
        <taxon>Tracheophyta</taxon>
        <taxon>Polypodiopsida</taxon>
        <taxon>Polypodiidae</taxon>
        <taxon>Polypodiales</taxon>
        <taxon>Pteridineae</taxon>
        <taxon>Pteridaceae</taxon>
        <taxon>Parkerioideae</taxon>
        <taxon>Ceratopteris</taxon>
    </lineage>
</organism>
<dbReference type="GO" id="GO:0005737">
    <property type="term" value="C:cytoplasm"/>
    <property type="evidence" value="ECO:0007669"/>
    <property type="project" value="TreeGrafter"/>
</dbReference>
<feature type="site" description="Electron transfer via tryptophanyl radical" evidence="7">
    <location>
        <position position="394"/>
    </location>
</feature>
<evidence type="ECO:0000256" key="7">
    <source>
        <dbReference type="PIRSR" id="PIRSR602081-2"/>
    </source>
</evidence>
<dbReference type="NCBIfam" id="TIGR02766">
    <property type="entry name" value="crypt_chrom_pln"/>
    <property type="match status" value="1"/>
</dbReference>
<keyword evidence="5" id="KW-0157">Chromophore</keyword>
<comment type="caution">
    <text evidence="10">The sequence shown here is derived from an EMBL/GenBank/DDBJ whole genome shotgun (WGS) entry which is preliminary data.</text>
</comment>
<dbReference type="EMBL" id="CM035437">
    <property type="protein sequence ID" value="KAH7287433.1"/>
    <property type="molecule type" value="Genomic_DNA"/>
</dbReference>
<feature type="region of interest" description="Disordered" evidence="8">
    <location>
        <begin position="522"/>
        <end position="592"/>
    </location>
</feature>
<dbReference type="InterPro" id="IPR036155">
    <property type="entry name" value="Crypto/Photolyase_N_sf"/>
</dbReference>
<keyword evidence="4 6" id="KW-0274">FAD</keyword>
<accession>A0A8T2QVR8</accession>
<evidence type="ECO:0000256" key="4">
    <source>
        <dbReference type="ARBA" id="ARBA00022827"/>
    </source>
</evidence>
<dbReference type="InterPro" id="IPR014134">
    <property type="entry name" value="Cryptochrome_pln"/>
</dbReference>
<dbReference type="Pfam" id="PF00875">
    <property type="entry name" value="DNA_photolyase"/>
    <property type="match status" value="1"/>
</dbReference>
<dbReference type="GO" id="GO:0043153">
    <property type="term" value="P:entrainment of circadian clock by photoperiod"/>
    <property type="evidence" value="ECO:0007669"/>
    <property type="project" value="TreeGrafter"/>
</dbReference>
<sequence length="726" mass="81271">MAEKCTIVWFRRDLRLEDNPALSSAARAGSVLPVFIWSPKEEGQFCPGRASRWWLKQSLSELSLSLRRLGAPLVMVKTTDTLATLLELVRKTGSKQVFYNHLYDPVSLVRDHRIKQCLLQNGIQVQSFSGDLLYEPWEVLDDNGNPFITFESYWEKCLNMPHEPQPPLLPPRKLVAAPGDIASLRPEDLGLEEETDKSSNALLARAWRPGWCNADRALEAFLAGPLLDYSQNRHKIDVPTTSLLSPHLHYGEVSVKKVFHSVRSLQILWAKDGSMLGEESIKYFMRAIGFREYSRYLCFNFPFTHERSLLSNLNSFPWRVDEGLFKAWRQGRTGYPLVDAGMRELWATGWLHNRVRVIVASFCVKFLQLPWRWGMKYFWDTLLDADLESDILGWQYISGSLPDGHELDRMDNPQIEGYKHDPLGEYVRRWLPELTRLPREWIHHPWDAPPAVLRAAGVELGSNYPRPVVEIVAAKERLREAIGHMWQEEAALKGDKSCAVISIKPAGNKENAEFSMGHVNAEVSHSEATTKPSKASKSGDTIGSTGHAEASSSVSSHCDQMVPTFTEQHKPQADPICGDSDSVAKHVGPQQAVSRGSAKFVSAKGISKGSLQKIGSSADTSLASRQDAYTLVPPLASDTDSMAGSSSSPQKQIKKVKDGTPVSWVPMVTQQRSALNFSNVLSVHGAEKVENQPYSTQTPRANEEVVEDEMSVDSSQWTRGSKRKAK</sequence>
<gene>
    <name evidence="10" type="ORF">KP509_32G056000</name>
</gene>
<dbReference type="InterPro" id="IPR018394">
    <property type="entry name" value="DNA_photolyase_1_CS_C"/>
</dbReference>